<evidence type="ECO:0000256" key="4">
    <source>
        <dbReference type="ARBA" id="ARBA00022691"/>
    </source>
</evidence>
<dbReference type="PIRSF" id="PIRSF026782">
    <property type="entry name" value="CbiD"/>
    <property type="match status" value="1"/>
</dbReference>
<dbReference type="AlphaFoldDB" id="A0A165YV92"/>
<dbReference type="RefSeq" id="WP_068005427.1">
    <property type="nucleotide sequence ID" value="NZ_FOFM01000002.1"/>
</dbReference>
<evidence type="ECO:0000256" key="3">
    <source>
        <dbReference type="ARBA" id="ARBA00022679"/>
    </source>
</evidence>
<dbReference type="PANTHER" id="PTHR35863:SF1">
    <property type="entry name" value="COBALT-PRECORRIN-5B C(1)-METHYLTRANSFERASE"/>
    <property type="match status" value="1"/>
</dbReference>
<comment type="catalytic activity">
    <reaction evidence="5">
        <text>Co-precorrin-5B + S-adenosyl-L-methionine = Co-precorrin-6A + S-adenosyl-L-homocysteine</text>
        <dbReference type="Rhea" id="RHEA:26285"/>
        <dbReference type="ChEBI" id="CHEBI:57856"/>
        <dbReference type="ChEBI" id="CHEBI:59789"/>
        <dbReference type="ChEBI" id="CHEBI:60063"/>
        <dbReference type="ChEBI" id="CHEBI:60064"/>
        <dbReference type="EC" id="2.1.1.195"/>
    </reaction>
</comment>
<dbReference type="PANTHER" id="PTHR35863">
    <property type="entry name" value="COBALT-PRECORRIN-5B C(1)-METHYLTRANSFERASE"/>
    <property type="match status" value="1"/>
</dbReference>
<comment type="pathway">
    <text evidence="5">Cofactor biosynthesis; adenosylcobalamin biosynthesis; cob(II)yrinate a,c-diamide from sirohydrochlorin (anaerobic route): step 6/10.</text>
</comment>
<reference evidence="6 7" key="1">
    <citation type="journal article" date="2016" name="Front. Microbiol.">
        <title>Comparative Genomic Analysis Reveals a Diverse Repertoire of Genes Involved in Prokaryote-Eukaryote Interactions within the Pseudovibrio Genus.</title>
        <authorList>
            <person name="Romano S."/>
            <person name="Fernandez-Guerra A."/>
            <person name="Reen F.J."/>
            <person name="Glockner F.O."/>
            <person name="Crowley S.P."/>
            <person name="O'Sullivan O."/>
            <person name="Cotter P.D."/>
            <person name="Adams C."/>
            <person name="Dobson A.D."/>
            <person name="O'Gara F."/>
        </authorList>
    </citation>
    <scope>NUCLEOTIDE SEQUENCE [LARGE SCALE GENOMIC DNA]</scope>
    <source>
        <strain evidence="6 7">Ad2</strain>
    </source>
</reference>
<dbReference type="SUPFAM" id="SSF111342">
    <property type="entry name" value="CbiD-like"/>
    <property type="match status" value="1"/>
</dbReference>
<dbReference type="EMBL" id="LMCB01000015">
    <property type="protein sequence ID" value="KZL19265.1"/>
    <property type="molecule type" value="Genomic_DNA"/>
</dbReference>
<comment type="function">
    <text evidence="5">Catalyzes the methylation of C-1 in cobalt-precorrin-5B to form cobalt-precorrin-6A.</text>
</comment>
<evidence type="ECO:0000313" key="6">
    <source>
        <dbReference type="EMBL" id="KZL19265.1"/>
    </source>
</evidence>
<accession>A0A165YV92</accession>
<name>A0A165YV92_9HYPH</name>
<dbReference type="NCBIfam" id="NF000849">
    <property type="entry name" value="PRK00075.1-1"/>
    <property type="match status" value="1"/>
</dbReference>
<keyword evidence="1 5" id="KW-0169">Cobalamin biosynthesis</keyword>
<comment type="caution">
    <text evidence="6">The sequence shown here is derived from an EMBL/GenBank/DDBJ whole genome shotgun (WGS) entry which is preliminary data.</text>
</comment>
<gene>
    <name evidence="5" type="primary">cbiD</name>
    <name evidence="6" type="ORF">PsAD2_02016</name>
</gene>
<dbReference type="GO" id="GO:0032259">
    <property type="term" value="P:methylation"/>
    <property type="evidence" value="ECO:0007669"/>
    <property type="project" value="UniProtKB-KW"/>
</dbReference>
<dbReference type="Proteomes" id="UP000076577">
    <property type="component" value="Unassembled WGS sequence"/>
</dbReference>
<comment type="similarity">
    <text evidence="5">Belongs to the CbiD family.</text>
</comment>
<dbReference type="UniPathway" id="UPA00148">
    <property type="reaction ID" value="UER00227"/>
</dbReference>
<organism evidence="6 7">
    <name type="scientific">Pseudovibrio axinellae</name>
    <dbReference type="NCBI Taxonomy" id="989403"/>
    <lineage>
        <taxon>Bacteria</taxon>
        <taxon>Pseudomonadati</taxon>
        <taxon>Pseudomonadota</taxon>
        <taxon>Alphaproteobacteria</taxon>
        <taxon>Hyphomicrobiales</taxon>
        <taxon>Stappiaceae</taxon>
        <taxon>Pseudovibrio</taxon>
    </lineage>
</organism>
<keyword evidence="2 5" id="KW-0489">Methyltransferase</keyword>
<proteinExistence type="inferred from homology"/>
<keyword evidence="3 5" id="KW-0808">Transferase</keyword>
<keyword evidence="4 5" id="KW-0949">S-adenosyl-L-methionine</keyword>
<dbReference type="InterPro" id="IPR002748">
    <property type="entry name" value="CbiD"/>
</dbReference>
<dbReference type="NCBIfam" id="TIGR00312">
    <property type="entry name" value="cbiD"/>
    <property type="match status" value="1"/>
</dbReference>
<dbReference type="GO" id="GO:0043780">
    <property type="term" value="F:cobalt-precorrin-5B C1-methyltransferase activity"/>
    <property type="evidence" value="ECO:0007669"/>
    <property type="project" value="RHEA"/>
</dbReference>
<dbReference type="PATRIC" id="fig|989403.3.peg.2156"/>
<dbReference type="EC" id="2.1.1.195" evidence="5"/>
<dbReference type="OrthoDB" id="6439987at2"/>
<dbReference type="HAMAP" id="MF_00787">
    <property type="entry name" value="CbiD"/>
    <property type="match status" value="1"/>
</dbReference>
<sequence>MVESGQKKLRTGWTTGACATAAAKAAYACLLTGEFPDPVSITLPRGEVPLFALASEKAEEKSATAAIVKDAGDDPDVTHGALVQAKVTLNPGANSIRFLAGPGVGTVTKPGLPIPVGEPAINPMPRQMIGAELQKLADENGVQLAVDVEISISDGEMLAQKTMNPRLGIIGGLSVLGTTGIVRPFSCAAWIASIHRGVDVARATGLSHVAAATGATSENVLRSFYPDLQEQAYLDMGDFAGGLLKYLRAHPIPKLTISGGVAKLTKLAQGAMDLHSARSSVDFAALAQVLERAGASPTLVAETAQAELVSYVAQRAAEEDLHIGQIISEAAKSAALTILRGAPVSVEVIVTDRKGQVLGHAVCDDSAKLE</sequence>
<dbReference type="STRING" id="989403.SAMN05421798_102691"/>
<keyword evidence="7" id="KW-1185">Reference proteome</keyword>
<protein>
    <recommendedName>
        <fullName evidence="5">Cobalt-precorrin-5B C(1)-methyltransferase</fullName>
        <ecNumber evidence="5">2.1.1.195</ecNumber>
    </recommendedName>
    <alternativeName>
        <fullName evidence="5">Cobalt-precorrin-6A synthase</fullName>
    </alternativeName>
</protein>
<evidence type="ECO:0000256" key="5">
    <source>
        <dbReference type="HAMAP-Rule" id="MF_00787"/>
    </source>
</evidence>
<dbReference type="GO" id="GO:0019251">
    <property type="term" value="P:anaerobic cobalamin biosynthetic process"/>
    <property type="evidence" value="ECO:0007669"/>
    <property type="project" value="UniProtKB-UniRule"/>
</dbReference>
<dbReference type="Gene3D" id="3.30.2110.10">
    <property type="entry name" value="CbiD-like"/>
    <property type="match status" value="1"/>
</dbReference>
<evidence type="ECO:0000313" key="7">
    <source>
        <dbReference type="Proteomes" id="UP000076577"/>
    </source>
</evidence>
<evidence type="ECO:0000256" key="2">
    <source>
        <dbReference type="ARBA" id="ARBA00022603"/>
    </source>
</evidence>
<dbReference type="InterPro" id="IPR036074">
    <property type="entry name" value="CbiD_sf"/>
</dbReference>
<dbReference type="Pfam" id="PF01888">
    <property type="entry name" value="CbiD"/>
    <property type="match status" value="1"/>
</dbReference>
<evidence type="ECO:0000256" key="1">
    <source>
        <dbReference type="ARBA" id="ARBA00022573"/>
    </source>
</evidence>